<dbReference type="Proteomes" id="UP000037109">
    <property type="component" value="Unassembled WGS sequence"/>
</dbReference>
<dbReference type="GO" id="GO:0008752">
    <property type="term" value="F:FMN reductase [NAD(P)H] activity"/>
    <property type="evidence" value="ECO:0007669"/>
    <property type="project" value="InterPro"/>
</dbReference>
<dbReference type="NCBIfam" id="TIGR03567">
    <property type="entry name" value="FMN_reduc_SsuE"/>
    <property type="match status" value="1"/>
</dbReference>
<organism evidence="5 6">
    <name type="scientific">Sporosarcina globispora</name>
    <name type="common">Bacillus globisporus</name>
    <dbReference type="NCBI Taxonomy" id="1459"/>
    <lineage>
        <taxon>Bacteria</taxon>
        <taxon>Bacillati</taxon>
        <taxon>Bacillota</taxon>
        <taxon>Bacilli</taxon>
        <taxon>Bacillales</taxon>
        <taxon>Caryophanaceae</taxon>
        <taxon>Sporosarcina</taxon>
    </lineage>
</organism>
<feature type="domain" description="NADPH-dependent FMN reductase-like" evidence="4">
    <location>
        <begin position="4"/>
        <end position="144"/>
    </location>
</feature>
<evidence type="ECO:0000256" key="2">
    <source>
        <dbReference type="ARBA" id="ARBA00022643"/>
    </source>
</evidence>
<dbReference type="RefSeq" id="WP_053432885.1">
    <property type="nucleotide sequence ID" value="NZ_LGUF01000007.1"/>
</dbReference>
<dbReference type="GO" id="GO:0046306">
    <property type="term" value="P:alkanesulfonate catabolic process"/>
    <property type="evidence" value="ECO:0007669"/>
    <property type="project" value="InterPro"/>
</dbReference>
<gene>
    <name evidence="5" type="ORF">AF332_00465</name>
</gene>
<accession>A0A0M0G7U9</accession>
<reference evidence="6" key="1">
    <citation type="submission" date="2015-07" db="EMBL/GenBank/DDBJ databases">
        <title>Fjat-10036 dsm4.</title>
        <authorList>
            <person name="Liu B."/>
            <person name="Wang J."/>
            <person name="Zhu Y."/>
            <person name="Liu G."/>
            <person name="Chen Q."/>
            <person name="Chen Z."/>
            <person name="Lan J."/>
            <person name="Che J."/>
            <person name="Ge C."/>
            <person name="Shi H."/>
            <person name="Pan Z."/>
            <person name="Liu X."/>
        </authorList>
    </citation>
    <scope>NUCLEOTIDE SEQUENCE [LARGE SCALE GENOMIC DNA]</scope>
    <source>
        <strain evidence="6">DSM 4</strain>
    </source>
</reference>
<evidence type="ECO:0000256" key="3">
    <source>
        <dbReference type="ARBA" id="ARBA00023002"/>
    </source>
</evidence>
<name>A0A0M0G7U9_SPOGL</name>
<evidence type="ECO:0000259" key="4">
    <source>
        <dbReference type="Pfam" id="PF03358"/>
    </source>
</evidence>
<sequence>MSYIIALSGSPSSFSRSSILVNYLRKESAKQEIPVKGYSVLDFPADVLIEGQYNHSSIKELSEEIKEASGIIIVSPVYKAAYTGALKALLDILPQDSFKDKPVFPLMVGGSPAHLLAIDYSLKPLLGALSAQTILKGVYLTDQYVDREDSENPIQNEEVLEKVTNQLKQLIDIAKNSKALS</sequence>
<dbReference type="STRING" id="1459.AF332_00465"/>
<keyword evidence="2" id="KW-0288">FMN</keyword>
<dbReference type="EMBL" id="LGUF01000007">
    <property type="protein sequence ID" value="KON85491.1"/>
    <property type="molecule type" value="Genomic_DNA"/>
</dbReference>
<keyword evidence="3" id="KW-0560">Oxidoreductase</keyword>
<dbReference type="InterPro" id="IPR020048">
    <property type="entry name" value="NADPH-dep_FMN_reduc_SsuE"/>
</dbReference>
<dbReference type="Gene3D" id="3.40.50.360">
    <property type="match status" value="1"/>
</dbReference>
<comment type="caution">
    <text evidence="5">The sequence shown here is derived from an EMBL/GenBank/DDBJ whole genome shotgun (WGS) entry which is preliminary data.</text>
</comment>
<protein>
    <recommendedName>
        <fullName evidence="4">NADPH-dependent FMN reductase-like domain-containing protein</fullName>
    </recommendedName>
</protein>
<dbReference type="AlphaFoldDB" id="A0A0M0G7U9"/>
<dbReference type="PANTHER" id="PTHR43408:SF1">
    <property type="entry name" value="FMN REDUCTASE (NADPH)"/>
    <property type="match status" value="1"/>
</dbReference>
<dbReference type="PANTHER" id="PTHR43408">
    <property type="entry name" value="FMN REDUCTASE (NADPH)"/>
    <property type="match status" value="1"/>
</dbReference>
<evidence type="ECO:0000256" key="1">
    <source>
        <dbReference type="ARBA" id="ARBA00022630"/>
    </source>
</evidence>
<keyword evidence="1" id="KW-0285">Flavoprotein</keyword>
<dbReference type="InterPro" id="IPR051814">
    <property type="entry name" value="NAD(P)H-dep_FMN_reductase"/>
</dbReference>
<dbReference type="Pfam" id="PF03358">
    <property type="entry name" value="FMN_red"/>
    <property type="match status" value="1"/>
</dbReference>
<dbReference type="InterPro" id="IPR005025">
    <property type="entry name" value="FMN_Rdtase-like_dom"/>
</dbReference>
<dbReference type="PATRIC" id="fig|1459.3.peg.123"/>
<proteinExistence type="predicted"/>
<evidence type="ECO:0000313" key="6">
    <source>
        <dbReference type="Proteomes" id="UP000037109"/>
    </source>
</evidence>
<keyword evidence="6" id="KW-1185">Reference proteome</keyword>
<dbReference type="OrthoDB" id="1643408at2"/>
<dbReference type="SUPFAM" id="SSF52218">
    <property type="entry name" value="Flavoproteins"/>
    <property type="match status" value="1"/>
</dbReference>
<evidence type="ECO:0000313" key="5">
    <source>
        <dbReference type="EMBL" id="KON85491.1"/>
    </source>
</evidence>
<dbReference type="InterPro" id="IPR029039">
    <property type="entry name" value="Flavoprotein-like_sf"/>
</dbReference>